<feature type="non-terminal residue" evidence="1">
    <location>
        <position position="1132"/>
    </location>
</feature>
<dbReference type="AlphaFoldDB" id="A0A633LEQ8"/>
<comment type="caution">
    <text evidence="1">The sequence shown here is derived from an EMBL/GenBank/DDBJ whole genome shotgun (WGS) entry which is preliminary data.</text>
</comment>
<name>A0A633LEQ8_SALER</name>
<dbReference type="EMBL" id="AAMHAO010000019">
    <property type="protein sequence ID" value="EDH2826692.1"/>
    <property type="molecule type" value="Genomic_DNA"/>
</dbReference>
<evidence type="ECO:0000313" key="1">
    <source>
        <dbReference type="EMBL" id="EDH2826692.1"/>
    </source>
</evidence>
<organism evidence="1">
    <name type="scientific">Salmonella enterica</name>
    <name type="common">Salmonella choleraesuis</name>
    <dbReference type="NCBI Taxonomy" id="28901"/>
    <lineage>
        <taxon>Bacteria</taxon>
        <taxon>Pseudomonadati</taxon>
        <taxon>Pseudomonadota</taxon>
        <taxon>Gammaproteobacteria</taxon>
        <taxon>Enterobacterales</taxon>
        <taxon>Enterobacteriaceae</taxon>
        <taxon>Salmonella</taxon>
    </lineage>
</organism>
<protein>
    <submittedName>
        <fullName evidence="1">Uncharacterized protein</fullName>
    </submittedName>
</protein>
<accession>A0A633LEQ8</accession>
<proteinExistence type="predicted"/>
<sequence>MTFSSQGSDVNVTNTLNVNGGLGYGAFEAIRGAGIDNNTSVGVLTASQADMQKYLNFSGATSDWVFDVGSLGGATGGKAGVWSVAGFTGINATTTGNISLTGMSLTDSNLTGSSVTLQGGDNASLTLQNTTLNATSGNVSLSANVADGNALVVTGGSITAGQDITLNGTATGGSGTGVSLTGMNMTATGNISVSGKGFDSGSGALSVTGNNNFSAQNTVLSGEAGRNNVGTLLNGSLNVTRGNLSVTGTMNKYSADVHNEFRGLKMNGLALDVSDGNLTLTGNAVEYPDAGPQGGGTVGLELSGSCLKANHADLSGLNVDSGSGFTLNNVTLSGGIVQGNNMTFSSQGSDVNVTNTLNVNGGLGYGAFEAIRGAGIDNNTSVGALTASQDDMHKYLNFSDATSDWVFDVGSQNLNSSTGNKAGVWSVAGFTGINATTTGNISLTGMSLTDSNLTGSSVTLQGEDNASLTLQNTTLNATSGNVSLSANGSISLSAGSVQTLQGSVNVLAGGVNGTGGGNALTVSNVSFSSQNGTTLSGLSAQNGTGVKLNGAIHVTLGNLAVNGSTTRVDNGIEVRGIDARGANINVSGTNAVLNMTGAVKGDTGATLSPSVVGLDLGGNSVLNATSANLTGVSTAKGEGFILNTSLSGSLKDTNGNNLILSSQGSDDAVHNYIGNRVDDGFVKHLIDANMSVGSKTEVQKADIYKTELNKFISDNQNQNDLTKDFGEWILSFTGINVSKAGNISFTGASFSNSKLTAGGNLTLDNGPGNLSLGGSNLTAMNGYVNLTGGSGINMANGNISANTDITINASNGGVTISGKNNSSGMACVTSSSGNISIYGNATERAQSGVSLTNAHLSAEKGSINVKGDTDAAGDPYKYTAKGGVSLSGTVNFSSTSNTVYGHNSHSLNAATGGFVVNNDGAYTFSGNTSINGVGEQGYGVVFYVTSSTATFNFKSGEYYSFDGSGVVGTYMPPYAYGAKQIKFNVEEGTLNFSGKGTNGSGISGNDYSTFNSGYLFSGNGNVNIKGSSESGAGVDSRYLNNTGLNGCFTVTGESQSGTGVVIVYNTDWNVQNATITGTSATGTGINISGNKLHITNVTLNGTSGGSGSGVQLTGGTNYSIDGVTINGQSQAG</sequence>
<gene>
    <name evidence="1" type="ORF">GC738_23650</name>
</gene>
<reference evidence="1" key="1">
    <citation type="submission" date="2019-10" db="EMBL/GenBank/DDBJ databases">
        <authorList>
            <consortium name="PulseNet: The National Subtyping Network for Foodborne Disease Surveillance"/>
            <person name="Tarr C.L."/>
            <person name="Trees E."/>
            <person name="Katz L.S."/>
            <person name="Carleton-Romer H.A."/>
            <person name="Stroika S."/>
            <person name="Kucerova Z."/>
            <person name="Roache K.F."/>
            <person name="Sabol A.L."/>
            <person name="Besser J."/>
            <person name="Gerner-Smidt P."/>
        </authorList>
    </citation>
    <scope>NUCLEOTIDE SEQUENCE</scope>
    <source>
        <strain evidence="1">PNUSAS107973</strain>
    </source>
</reference>